<sequence>MQTAVRRLADGFLRAGSVKALAEALSQAQNAGPAQRIYPNRVHGMLSDDPARSVNSATLEAIEQGLDTVERTIPARPGNPEGAIRKALAAAHAGTGDGEAAVGRVVKELGVPAAVVRLVAETGQPAEVDPPGSISASSPDWSWQEDAIAASLKSLRKNPTSKVGLVVPTGGGKTRIALRLILTWLSERPQPDRVVLWVTHRRGLRLQARRTLQQLLRDPVHAPEGAASLFAERIRFVMVGDLSKAMAEFGEQIGLVVIDEAHHAAAPSYEPIFADAVAPALFLTATPNRSDDLPIGIDEIAYTITYRELFARGCVIEPVFDPPLDLTALDWSASDGLRDLADYLLERTEEDFGKVLVAVSLQDRARTLYEAVSDLLDERPTHPLSGEDVGYVHGAGNSAGARDSADFLDEFKARPKGILIATSQLIGEGYDDPSIDAVVVTYPSTSIGHLMQVAGRALRWAPGKRTAHVVQVRESNLEYHFDQRWLYQDISDRLRPDLVDMTYGTAPDLRDHVDELLERHNVAAPTRQRVLAQLDQLEPGEDLHLMLTGIPHYGTADEFAEQSVWGAVLIDAVERQRFIRVFNDVSARNEDIKEHGQYLCAFVSPDSRSGSLWKSYVDLIVAAEYARKEITQTPYYGQELRPYRPGRSTTWLRYITLKFAPTLPLNLERFLRDAVNREAIAAAYLEDAQRWAAAARIELPLVGAEAFLLDQQQAEWLRLQLEVLVGHLQRAAPEAGFAEIAAWQNALISAPLPLKIIEQVGQFFRPERFESQYLNLADHGRG</sequence>
<dbReference type="SUPFAM" id="SSF52540">
    <property type="entry name" value="P-loop containing nucleoside triphosphate hydrolases"/>
    <property type="match status" value="1"/>
</dbReference>
<keyword evidence="3" id="KW-0347">Helicase</keyword>
<dbReference type="Pfam" id="PF04851">
    <property type="entry name" value="ResIII"/>
    <property type="match status" value="1"/>
</dbReference>
<dbReference type="InterPro" id="IPR050742">
    <property type="entry name" value="Helicase_Restrict-Modif_Enz"/>
</dbReference>
<dbReference type="InterPro" id="IPR001650">
    <property type="entry name" value="Helicase_C-like"/>
</dbReference>
<feature type="domain" description="Helicase C-terminal" evidence="2">
    <location>
        <begin position="336"/>
        <end position="502"/>
    </location>
</feature>
<evidence type="ECO:0000313" key="4">
    <source>
        <dbReference type="Proteomes" id="UP000586947"/>
    </source>
</evidence>
<dbReference type="PANTHER" id="PTHR47396:SF1">
    <property type="entry name" value="ATP-DEPENDENT HELICASE IRC3-RELATED"/>
    <property type="match status" value="1"/>
</dbReference>
<feature type="domain" description="Helicase ATP-binding" evidence="1">
    <location>
        <begin position="154"/>
        <end position="305"/>
    </location>
</feature>
<dbReference type="PROSITE" id="PS51194">
    <property type="entry name" value="HELICASE_CTER"/>
    <property type="match status" value="1"/>
</dbReference>
<keyword evidence="4" id="KW-1185">Reference proteome</keyword>
<dbReference type="Gene3D" id="3.40.50.300">
    <property type="entry name" value="P-loop containing nucleotide triphosphate hydrolases"/>
    <property type="match status" value="2"/>
</dbReference>
<dbReference type="PROSITE" id="PS51192">
    <property type="entry name" value="HELICASE_ATP_BIND_1"/>
    <property type="match status" value="1"/>
</dbReference>
<organism evidence="3 4">
    <name type="scientific">Micromonospora parathelypteridis</name>
    <dbReference type="NCBI Taxonomy" id="1839617"/>
    <lineage>
        <taxon>Bacteria</taxon>
        <taxon>Bacillati</taxon>
        <taxon>Actinomycetota</taxon>
        <taxon>Actinomycetes</taxon>
        <taxon>Micromonosporales</taxon>
        <taxon>Micromonosporaceae</taxon>
        <taxon>Micromonospora</taxon>
    </lineage>
</organism>
<comment type="caution">
    <text evidence="3">The sequence shown here is derived from an EMBL/GenBank/DDBJ whole genome shotgun (WGS) entry which is preliminary data.</text>
</comment>
<dbReference type="InterPro" id="IPR014001">
    <property type="entry name" value="Helicase_ATP-bd"/>
</dbReference>
<dbReference type="SMART" id="SM00487">
    <property type="entry name" value="DEXDc"/>
    <property type="match status" value="1"/>
</dbReference>
<evidence type="ECO:0000313" key="3">
    <source>
        <dbReference type="EMBL" id="MBB5478101.1"/>
    </source>
</evidence>
<dbReference type="GO" id="GO:0016787">
    <property type="term" value="F:hydrolase activity"/>
    <property type="evidence" value="ECO:0007669"/>
    <property type="project" value="InterPro"/>
</dbReference>
<dbReference type="InterPro" id="IPR006935">
    <property type="entry name" value="Helicase/UvrB_N"/>
</dbReference>
<evidence type="ECO:0000259" key="2">
    <source>
        <dbReference type="PROSITE" id="PS51194"/>
    </source>
</evidence>
<reference evidence="3 4" key="1">
    <citation type="submission" date="2020-08" db="EMBL/GenBank/DDBJ databases">
        <title>Sequencing the genomes of 1000 actinobacteria strains.</title>
        <authorList>
            <person name="Klenk H.-P."/>
        </authorList>
    </citation>
    <scope>NUCLEOTIDE SEQUENCE [LARGE SCALE GENOMIC DNA]</scope>
    <source>
        <strain evidence="3 4">DSM 103125</strain>
    </source>
</reference>
<dbReference type="AlphaFoldDB" id="A0A840W4P1"/>
<keyword evidence="3" id="KW-0067">ATP-binding</keyword>
<dbReference type="EMBL" id="JACHDP010000001">
    <property type="protein sequence ID" value="MBB5478101.1"/>
    <property type="molecule type" value="Genomic_DNA"/>
</dbReference>
<name>A0A840W4P1_9ACTN</name>
<proteinExistence type="predicted"/>
<dbReference type="RefSeq" id="WP_184179558.1">
    <property type="nucleotide sequence ID" value="NZ_BMNF01000002.1"/>
</dbReference>
<gene>
    <name evidence="3" type="ORF">HNR20_002606</name>
</gene>
<dbReference type="Proteomes" id="UP000586947">
    <property type="component" value="Unassembled WGS sequence"/>
</dbReference>
<dbReference type="GO" id="GO:0005524">
    <property type="term" value="F:ATP binding"/>
    <property type="evidence" value="ECO:0007669"/>
    <property type="project" value="InterPro"/>
</dbReference>
<dbReference type="GO" id="GO:0005829">
    <property type="term" value="C:cytosol"/>
    <property type="evidence" value="ECO:0007669"/>
    <property type="project" value="TreeGrafter"/>
</dbReference>
<protein>
    <submittedName>
        <fullName evidence="3">Superfamily II DNA or RNA helicase</fullName>
    </submittedName>
</protein>
<accession>A0A840W4P1</accession>
<dbReference type="InterPro" id="IPR027417">
    <property type="entry name" value="P-loop_NTPase"/>
</dbReference>
<keyword evidence="3" id="KW-0547">Nucleotide-binding</keyword>
<evidence type="ECO:0000259" key="1">
    <source>
        <dbReference type="PROSITE" id="PS51192"/>
    </source>
</evidence>
<dbReference type="GO" id="GO:0004386">
    <property type="term" value="F:helicase activity"/>
    <property type="evidence" value="ECO:0007669"/>
    <property type="project" value="UniProtKB-KW"/>
</dbReference>
<dbReference type="Pfam" id="PF00271">
    <property type="entry name" value="Helicase_C"/>
    <property type="match status" value="1"/>
</dbReference>
<dbReference type="GO" id="GO:0003677">
    <property type="term" value="F:DNA binding"/>
    <property type="evidence" value="ECO:0007669"/>
    <property type="project" value="InterPro"/>
</dbReference>
<keyword evidence="3" id="KW-0378">Hydrolase</keyword>
<dbReference type="CDD" id="cd18785">
    <property type="entry name" value="SF2_C"/>
    <property type="match status" value="1"/>
</dbReference>
<dbReference type="PANTHER" id="PTHR47396">
    <property type="entry name" value="TYPE I RESTRICTION ENZYME ECOKI R PROTEIN"/>
    <property type="match status" value="1"/>
</dbReference>